<feature type="compositionally biased region" description="Basic and acidic residues" evidence="1">
    <location>
        <begin position="34"/>
        <end position="46"/>
    </location>
</feature>
<accession>A0A172Y4B5</accession>
<proteinExistence type="predicted"/>
<evidence type="ECO:0000313" key="2">
    <source>
        <dbReference type="EMBL" id="ANF54054.1"/>
    </source>
</evidence>
<dbReference type="EMBL" id="CP015614">
    <property type="protein sequence ID" value="ANF54054.1"/>
    <property type="molecule type" value="Genomic_DNA"/>
</dbReference>
<sequence length="63" mass="6382">MRGDASRCGAAGDLLLASTSVIVSKAKPPTAVEAKPDDKAASHERTTGMTVMPGQGEVGTARQ</sequence>
<evidence type="ECO:0000313" key="3">
    <source>
        <dbReference type="Proteomes" id="UP000077603"/>
    </source>
</evidence>
<reference evidence="2 3" key="1">
    <citation type="journal article" date="2014" name="Genome Announc.">
        <title>Genome Sequence of a Promising Hydrogen-Producing Facultative Anaerobic Bacterium, Brevundimonas naejangsanensis Strain B1.</title>
        <authorList>
            <person name="Su H."/>
            <person name="Zhang T."/>
            <person name="Bao M."/>
            <person name="Jiang Y."/>
            <person name="Wang Y."/>
            <person name="Tan T."/>
        </authorList>
    </citation>
    <scope>NUCLEOTIDE SEQUENCE [LARGE SCALE GENOMIC DNA]</scope>
    <source>
        <strain evidence="2 3">B1</strain>
    </source>
</reference>
<gene>
    <name evidence="2" type="ORF">DA69_04435</name>
</gene>
<evidence type="ECO:0000256" key="1">
    <source>
        <dbReference type="SAM" id="MobiDB-lite"/>
    </source>
</evidence>
<dbReference type="Proteomes" id="UP000077603">
    <property type="component" value="Chromosome"/>
</dbReference>
<organism evidence="2 3">
    <name type="scientific">Brevundimonas naejangsanensis</name>
    <dbReference type="NCBI Taxonomy" id="588932"/>
    <lineage>
        <taxon>Bacteria</taxon>
        <taxon>Pseudomonadati</taxon>
        <taxon>Pseudomonadota</taxon>
        <taxon>Alphaproteobacteria</taxon>
        <taxon>Caulobacterales</taxon>
        <taxon>Caulobacteraceae</taxon>
        <taxon>Brevundimonas</taxon>
    </lineage>
</organism>
<name>A0A172Y4B5_9CAUL</name>
<feature type="region of interest" description="Disordered" evidence="1">
    <location>
        <begin position="25"/>
        <end position="63"/>
    </location>
</feature>
<protein>
    <submittedName>
        <fullName evidence="2">Uncharacterized protein</fullName>
    </submittedName>
</protein>
<dbReference type="AlphaFoldDB" id="A0A172Y4B5"/>
<keyword evidence="3" id="KW-1185">Reference proteome</keyword>
<dbReference type="KEGG" id="bne:DA69_04435"/>